<feature type="signal peptide" evidence="1">
    <location>
        <begin position="1"/>
        <end position="18"/>
    </location>
</feature>
<dbReference type="Gene3D" id="2.40.50.140">
    <property type="entry name" value="Nucleic acid-binding proteins"/>
    <property type="match status" value="2"/>
</dbReference>
<dbReference type="InterPro" id="IPR003871">
    <property type="entry name" value="RFA1B/D_OB_1st"/>
</dbReference>
<dbReference type="PANTHER" id="PTHR47165:SF4">
    <property type="entry name" value="OS03G0429900 PROTEIN"/>
    <property type="match status" value="1"/>
</dbReference>
<evidence type="ECO:0000256" key="1">
    <source>
        <dbReference type="SAM" id="SignalP"/>
    </source>
</evidence>
<dbReference type="CDD" id="cd04480">
    <property type="entry name" value="RPA1_DBD_A_like"/>
    <property type="match status" value="1"/>
</dbReference>
<evidence type="ECO:0000313" key="5">
    <source>
        <dbReference type="Proteomes" id="UP000289340"/>
    </source>
</evidence>
<dbReference type="Pfam" id="PF23935">
    <property type="entry name" value="DUF7271"/>
    <property type="match status" value="1"/>
</dbReference>
<dbReference type="PANTHER" id="PTHR47165">
    <property type="entry name" value="OS03G0429900 PROTEIN"/>
    <property type="match status" value="1"/>
</dbReference>
<dbReference type="CDD" id="cd04481">
    <property type="entry name" value="RPA1_DBD_B_like"/>
    <property type="match status" value="1"/>
</dbReference>
<keyword evidence="5" id="KW-1185">Reference proteome</keyword>
<proteinExistence type="predicted"/>
<reference evidence="4 5" key="1">
    <citation type="submission" date="2018-09" db="EMBL/GenBank/DDBJ databases">
        <title>A high-quality reference genome of wild soybean provides a powerful tool to mine soybean genomes.</title>
        <authorList>
            <person name="Xie M."/>
            <person name="Chung C.Y.L."/>
            <person name="Li M.-W."/>
            <person name="Wong F.-L."/>
            <person name="Chan T.-F."/>
            <person name="Lam H.-M."/>
        </authorList>
    </citation>
    <scope>NUCLEOTIDE SEQUENCE [LARGE SCALE GENOMIC DNA]</scope>
    <source>
        <strain evidence="5">cv. W05</strain>
        <tissue evidence="4">Hypocotyl of etiolated seedlings</tissue>
    </source>
</reference>
<gene>
    <name evidence="4" type="ORF">D0Y65_034437</name>
</gene>
<dbReference type="InterPro" id="IPR055695">
    <property type="entry name" value="DUF7271"/>
</dbReference>
<dbReference type="EMBL" id="QZWG01000012">
    <property type="protein sequence ID" value="RZB75931.1"/>
    <property type="molecule type" value="Genomic_DNA"/>
</dbReference>
<organism evidence="4 5">
    <name type="scientific">Glycine soja</name>
    <name type="common">Wild soybean</name>
    <dbReference type="NCBI Taxonomy" id="3848"/>
    <lineage>
        <taxon>Eukaryota</taxon>
        <taxon>Viridiplantae</taxon>
        <taxon>Streptophyta</taxon>
        <taxon>Embryophyta</taxon>
        <taxon>Tracheophyta</taxon>
        <taxon>Spermatophyta</taxon>
        <taxon>Magnoliopsida</taxon>
        <taxon>eudicotyledons</taxon>
        <taxon>Gunneridae</taxon>
        <taxon>Pentapetalae</taxon>
        <taxon>rosids</taxon>
        <taxon>fabids</taxon>
        <taxon>Fabales</taxon>
        <taxon>Fabaceae</taxon>
        <taxon>Papilionoideae</taxon>
        <taxon>50 kb inversion clade</taxon>
        <taxon>NPAAA clade</taxon>
        <taxon>indigoferoid/millettioid clade</taxon>
        <taxon>Phaseoleae</taxon>
        <taxon>Glycine</taxon>
        <taxon>Glycine subgen. Soja</taxon>
    </lineage>
</organism>
<evidence type="ECO:0000259" key="3">
    <source>
        <dbReference type="Pfam" id="PF23935"/>
    </source>
</evidence>
<evidence type="ECO:0000313" key="4">
    <source>
        <dbReference type="EMBL" id="RZB75931.1"/>
    </source>
</evidence>
<dbReference type="InterPro" id="IPR012340">
    <property type="entry name" value="NA-bd_OB-fold"/>
</dbReference>
<accession>A0A445HQ93</accession>
<dbReference type="Pfam" id="PF02721">
    <property type="entry name" value="DUF223"/>
    <property type="match status" value="1"/>
</dbReference>
<dbReference type="Proteomes" id="UP000289340">
    <property type="component" value="Chromosome 12"/>
</dbReference>
<feature type="domain" description="Replication protein A 70 kDa DNA-binding subunit B/D first OB fold" evidence="2">
    <location>
        <begin position="212"/>
        <end position="312"/>
    </location>
</feature>
<protein>
    <submittedName>
        <fullName evidence="4">Uncharacterized protein</fullName>
    </submittedName>
</protein>
<keyword evidence="1" id="KW-0732">Signal</keyword>
<sequence length="441" mass="50963">GPSNWLAAIRFLAAFCVSKNIIEVPLSYHRQWRSYYPTYVLFQYNGTTHFARLRKYGSRYFFANRLKQFRRTHGIDDSVIMRFFAADKNTSFEVDVIGPIHRQGRPRSVQATRRHIFTADVIEHMMQHSFPLLLPPAALNFLFGSQKVILVQRGYGKRNQWQITMHDGVPSIAQPWFQYLYENNLMAGEEANVRGTTKLYNSDRLMARIDDKIKSIDGSKETLKLAVRITKLWFVGTPGRSEQAEMIIVDSDGDQIHVVCKQDQLKTWKMDLKEGCTYVMHNFRVSKNDGQYRVCDHPYKLTFIEVTVVRQCELDGLPFKNYRFADFSDVVASQLQSGLLVDIIGVVDEVVFRHISSRSKRVVFKLMNLSNQLLSCTLWDDHCLQFLEYLDQHETERPIIVLLTNVRIKEGQGSYPSSVSNSLKASKLTINQPVAPIEEFN</sequence>
<feature type="non-terminal residue" evidence="4">
    <location>
        <position position="1"/>
    </location>
</feature>
<evidence type="ECO:0000259" key="2">
    <source>
        <dbReference type="Pfam" id="PF02721"/>
    </source>
</evidence>
<comment type="caution">
    <text evidence="4">The sequence shown here is derived from an EMBL/GenBank/DDBJ whole genome shotgun (WGS) entry which is preliminary data.</text>
</comment>
<feature type="chain" id="PRO_5019181661" evidence="1">
    <location>
        <begin position="19"/>
        <end position="441"/>
    </location>
</feature>
<name>A0A445HQ93_GLYSO</name>
<dbReference type="SUPFAM" id="SSF50249">
    <property type="entry name" value="Nucleic acid-binding proteins"/>
    <property type="match status" value="2"/>
</dbReference>
<dbReference type="AlphaFoldDB" id="A0A445HQ93"/>
<feature type="domain" description="DUF7271" evidence="3">
    <location>
        <begin position="44"/>
        <end position="119"/>
    </location>
</feature>